<dbReference type="NCBIfam" id="NF002018">
    <property type="entry name" value="PRK00823.1-3"/>
    <property type="match status" value="1"/>
</dbReference>
<dbReference type="GO" id="GO:0006729">
    <property type="term" value="P:tetrahydrobiopterin biosynthetic process"/>
    <property type="evidence" value="ECO:0007669"/>
    <property type="project" value="InterPro"/>
</dbReference>
<reference evidence="5 6" key="1">
    <citation type="submission" date="2017-08" db="EMBL/GenBank/DDBJ databases">
        <title>Infants hospitalized years apart are colonized by the same room-sourced microbial strains.</title>
        <authorList>
            <person name="Brooks B."/>
            <person name="Olm M.R."/>
            <person name="Firek B.A."/>
            <person name="Baker R."/>
            <person name="Thomas B.C."/>
            <person name="Morowitz M.J."/>
            <person name="Banfield J.F."/>
        </authorList>
    </citation>
    <scope>NUCLEOTIDE SEQUENCE [LARGE SCALE GENOMIC DNA]</scope>
    <source>
        <strain evidence="5">S2_018_000_R2_104</strain>
    </source>
</reference>
<dbReference type="EMBL" id="QFNK01000057">
    <property type="protein sequence ID" value="PZO87440.1"/>
    <property type="molecule type" value="Genomic_DNA"/>
</dbReference>
<evidence type="ECO:0000256" key="1">
    <source>
        <dbReference type="ARBA" id="ARBA00001554"/>
    </source>
</evidence>
<name>A0A2W4ZYR2_9BACT</name>
<dbReference type="Pfam" id="PF01329">
    <property type="entry name" value="Pterin_4a"/>
    <property type="match status" value="1"/>
</dbReference>
<gene>
    <name evidence="5" type="ORF">DI626_03950</name>
</gene>
<dbReference type="AlphaFoldDB" id="A0A2W4ZYR2"/>
<dbReference type="InterPro" id="IPR001533">
    <property type="entry name" value="Pterin_deHydtase"/>
</dbReference>
<accession>A0A2W4ZYR2</accession>
<evidence type="ECO:0000256" key="4">
    <source>
        <dbReference type="HAMAP-Rule" id="MF_00434"/>
    </source>
</evidence>
<dbReference type="HAMAP" id="MF_00434">
    <property type="entry name" value="Pterin_4_alpha"/>
    <property type="match status" value="1"/>
</dbReference>
<keyword evidence="3 4" id="KW-0456">Lyase</keyword>
<evidence type="ECO:0000313" key="5">
    <source>
        <dbReference type="EMBL" id="PZO87440.1"/>
    </source>
</evidence>
<evidence type="ECO:0000313" key="6">
    <source>
        <dbReference type="Proteomes" id="UP000249557"/>
    </source>
</evidence>
<dbReference type="CDD" id="cd00914">
    <property type="entry name" value="PCD_DCoH_subfamily_b"/>
    <property type="match status" value="1"/>
</dbReference>
<protein>
    <recommendedName>
        <fullName evidence="4">Putative pterin-4-alpha-carbinolamine dehydratase</fullName>
        <shortName evidence="4">PHS</shortName>
        <ecNumber evidence="4">4.2.1.96</ecNumber>
    </recommendedName>
    <alternativeName>
        <fullName evidence="4">4-alpha-hydroxy-tetrahydropterin dehydratase</fullName>
    </alternativeName>
    <alternativeName>
        <fullName evidence="4">Pterin carbinolamine dehydratase</fullName>
        <shortName evidence="4">PCD</shortName>
    </alternativeName>
</protein>
<comment type="catalytic activity">
    <reaction evidence="1 4">
        <text>(4aS,6R)-4a-hydroxy-L-erythro-5,6,7,8-tetrahydrobiopterin = (6R)-L-erythro-6,7-dihydrobiopterin + H2O</text>
        <dbReference type="Rhea" id="RHEA:11920"/>
        <dbReference type="ChEBI" id="CHEBI:15377"/>
        <dbReference type="ChEBI" id="CHEBI:15642"/>
        <dbReference type="ChEBI" id="CHEBI:43120"/>
        <dbReference type="EC" id="4.2.1.96"/>
    </reaction>
</comment>
<evidence type="ECO:0000256" key="2">
    <source>
        <dbReference type="ARBA" id="ARBA00006472"/>
    </source>
</evidence>
<comment type="caution">
    <text evidence="5">The sequence shown here is derived from an EMBL/GenBank/DDBJ whole genome shotgun (WGS) entry which is preliminary data.</text>
</comment>
<dbReference type="Gene3D" id="3.30.1360.20">
    <property type="entry name" value="Transcriptional coactivator/pterin dehydratase"/>
    <property type="match status" value="1"/>
</dbReference>
<dbReference type="InterPro" id="IPR036428">
    <property type="entry name" value="PCD_sf"/>
</dbReference>
<dbReference type="Proteomes" id="UP000249557">
    <property type="component" value="Unassembled WGS sequence"/>
</dbReference>
<sequence>MEKMTKDEITEALADLEGWELMSEREAIRKTFRFKNFRTAWSFMEDAAIEADEMSHHPEWTNVYNRVDVILTTHDVGGVSEMDLELAAIMEEIAASPEIQTD</sequence>
<evidence type="ECO:0000256" key="3">
    <source>
        <dbReference type="ARBA" id="ARBA00023239"/>
    </source>
</evidence>
<dbReference type="PANTHER" id="PTHR12599">
    <property type="entry name" value="PTERIN-4-ALPHA-CARBINOLAMINE DEHYDRATASE"/>
    <property type="match status" value="1"/>
</dbReference>
<comment type="similarity">
    <text evidence="2 4">Belongs to the pterin-4-alpha-carbinolamine dehydratase family.</text>
</comment>
<dbReference type="GO" id="GO:0008124">
    <property type="term" value="F:4-alpha-hydroxytetrahydrobiopterin dehydratase activity"/>
    <property type="evidence" value="ECO:0007669"/>
    <property type="project" value="UniProtKB-UniRule"/>
</dbReference>
<organism evidence="5 6">
    <name type="scientific">Micavibrio aeruginosavorus</name>
    <dbReference type="NCBI Taxonomy" id="349221"/>
    <lineage>
        <taxon>Bacteria</taxon>
        <taxon>Pseudomonadati</taxon>
        <taxon>Bdellovibrionota</taxon>
        <taxon>Bdellovibrionia</taxon>
        <taxon>Bdellovibrionales</taxon>
        <taxon>Pseudobdellovibrionaceae</taxon>
        <taxon>Micavibrio</taxon>
    </lineage>
</organism>
<dbReference type="PANTHER" id="PTHR12599:SF0">
    <property type="entry name" value="PTERIN-4-ALPHA-CARBINOLAMINE DEHYDRATASE"/>
    <property type="match status" value="1"/>
</dbReference>
<proteinExistence type="inferred from homology"/>
<dbReference type="EC" id="4.2.1.96" evidence="4"/>
<dbReference type="SUPFAM" id="SSF55248">
    <property type="entry name" value="PCD-like"/>
    <property type="match status" value="1"/>
</dbReference>
<dbReference type="NCBIfam" id="NF002017">
    <property type="entry name" value="PRK00823.1-2"/>
    <property type="match status" value="1"/>
</dbReference>